<evidence type="ECO:0000256" key="4">
    <source>
        <dbReference type="ARBA" id="ARBA00022750"/>
    </source>
</evidence>
<dbReference type="GO" id="GO:0004190">
    <property type="term" value="F:aspartic-type endopeptidase activity"/>
    <property type="evidence" value="ECO:0007669"/>
    <property type="project" value="UniProtKB-KW"/>
</dbReference>
<evidence type="ECO:0000313" key="21">
    <source>
        <dbReference type="Proteomes" id="UP000646827"/>
    </source>
</evidence>
<evidence type="ECO:0000256" key="6">
    <source>
        <dbReference type="ARBA" id="ARBA00023145"/>
    </source>
</evidence>
<dbReference type="InterPro" id="IPR021109">
    <property type="entry name" value="Peptidase_aspartic_dom_sf"/>
</dbReference>
<evidence type="ECO:0000256" key="9">
    <source>
        <dbReference type="ARBA" id="ARBA00052485"/>
    </source>
</evidence>
<dbReference type="PANTHER" id="PTHR47966:SF65">
    <property type="entry name" value="ASPARTIC-TYPE ENDOPEPTIDASE"/>
    <property type="match status" value="1"/>
</dbReference>
<dbReference type="AlphaFoldDB" id="A0A8H7VCG6"/>
<dbReference type="InterPro" id="IPR033121">
    <property type="entry name" value="PEPTIDASE_A1"/>
</dbReference>
<keyword evidence="21" id="KW-1185">Reference proteome</keyword>
<comment type="similarity">
    <text evidence="1 16">Belongs to the peptidase A1 family.</text>
</comment>
<proteinExistence type="inferred from homology"/>
<comment type="caution">
    <text evidence="20">The sequence shown here is derived from an EMBL/GenBank/DDBJ whole genome shotgun (WGS) entry which is preliminary data.</text>
</comment>
<evidence type="ECO:0000256" key="2">
    <source>
        <dbReference type="ARBA" id="ARBA00022670"/>
    </source>
</evidence>
<dbReference type="PRINTS" id="PR00792">
    <property type="entry name" value="PEPSIN"/>
</dbReference>
<feature type="disulfide bond" evidence="15">
    <location>
        <begin position="108"/>
        <end position="113"/>
    </location>
</feature>
<dbReference type="Pfam" id="PF00026">
    <property type="entry name" value="Asp"/>
    <property type="match status" value="1"/>
</dbReference>
<dbReference type="Proteomes" id="UP000646827">
    <property type="component" value="Unassembled WGS sequence"/>
</dbReference>
<feature type="chain" id="PRO_5034152500" description="Mucorpepsin" evidence="18">
    <location>
        <begin position="26"/>
        <end position="514"/>
    </location>
</feature>
<evidence type="ECO:0000256" key="18">
    <source>
        <dbReference type="SAM" id="SignalP"/>
    </source>
</evidence>
<feature type="compositionally biased region" description="Low complexity" evidence="17">
    <location>
        <begin position="452"/>
        <end position="470"/>
    </location>
</feature>
<dbReference type="FunFam" id="2.40.70.10:FF:000008">
    <property type="entry name" value="Cathepsin D"/>
    <property type="match status" value="1"/>
</dbReference>
<dbReference type="PROSITE" id="PS00141">
    <property type="entry name" value="ASP_PROTEASE"/>
    <property type="match status" value="2"/>
</dbReference>
<feature type="active site" evidence="14">
    <location>
        <position position="305"/>
    </location>
</feature>
<protein>
    <recommendedName>
        <fullName evidence="12">Mucorpepsin</fullName>
        <ecNumber evidence="11">3.4.23.23</ecNumber>
    </recommendedName>
    <alternativeName>
        <fullName evidence="13">Mucor rennin</fullName>
    </alternativeName>
</protein>
<feature type="region of interest" description="Disordered" evidence="17">
    <location>
        <begin position="446"/>
        <end position="487"/>
    </location>
</feature>
<evidence type="ECO:0000256" key="11">
    <source>
        <dbReference type="ARBA" id="ARBA00067072"/>
    </source>
</evidence>
<keyword evidence="5 16" id="KW-0378">Hydrolase</keyword>
<name>A0A8H7VCG6_9FUNG</name>
<evidence type="ECO:0000256" key="8">
    <source>
        <dbReference type="ARBA" id="ARBA00023180"/>
    </source>
</evidence>
<comment type="function">
    <text evidence="10">This enzyme, capable of clotting milk is frequently used for cheese production.</text>
</comment>
<keyword evidence="8" id="KW-0325">Glycoprotein</keyword>
<dbReference type="OrthoDB" id="771136at2759"/>
<evidence type="ECO:0000256" key="12">
    <source>
        <dbReference type="ARBA" id="ARBA00070311"/>
    </source>
</evidence>
<evidence type="ECO:0000313" key="20">
    <source>
        <dbReference type="EMBL" id="KAG2218061.1"/>
    </source>
</evidence>
<evidence type="ECO:0000256" key="5">
    <source>
        <dbReference type="ARBA" id="ARBA00022801"/>
    </source>
</evidence>
<keyword evidence="3 18" id="KW-0732">Signal</keyword>
<dbReference type="PANTHER" id="PTHR47966">
    <property type="entry name" value="BETA-SITE APP-CLEAVING ENZYME, ISOFORM A-RELATED"/>
    <property type="match status" value="1"/>
</dbReference>
<evidence type="ECO:0000256" key="3">
    <source>
        <dbReference type="ARBA" id="ARBA00022729"/>
    </source>
</evidence>
<feature type="domain" description="Peptidase A1" evidence="19">
    <location>
        <begin position="77"/>
        <end position="435"/>
    </location>
</feature>
<evidence type="ECO:0000256" key="10">
    <source>
        <dbReference type="ARBA" id="ARBA00059864"/>
    </source>
</evidence>
<organism evidence="20 21">
    <name type="scientific">Circinella minor</name>
    <dbReference type="NCBI Taxonomy" id="1195481"/>
    <lineage>
        <taxon>Eukaryota</taxon>
        <taxon>Fungi</taxon>
        <taxon>Fungi incertae sedis</taxon>
        <taxon>Mucoromycota</taxon>
        <taxon>Mucoromycotina</taxon>
        <taxon>Mucoromycetes</taxon>
        <taxon>Mucorales</taxon>
        <taxon>Lichtheimiaceae</taxon>
        <taxon>Circinella</taxon>
    </lineage>
</organism>
<keyword evidence="7 15" id="KW-1015">Disulfide bond</keyword>
<dbReference type="InterPro" id="IPR001969">
    <property type="entry name" value="Aspartic_peptidase_AS"/>
</dbReference>
<evidence type="ECO:0000259" key="19">
    <source>
        <dbReference type="PROSITE" id="PS51767"/>
    </source>
</evidence>
<reference evidence="20 21" key="1">
    <citation type="submission" date="2020-12" db="EMBL/GenBank/DDBJ databases">
        <title>Metabolic potential, ecology and presence of endohyphal bacteria is reflected in genomic diversity of Mucoromycotina.</title>
        <authorList>
            <person name="Muszewska A."/>
            <person name="Okrasinska A."/>
            <person name="Steczkiewicz K."/>
            <person name="Drgas O."/>
            <person name="Orlowska M."/>
            <person name="Perlinska-Lenart U."/>
            <person name="Aleksandrzak-Piekarczyk T."/>
            <person name="Szatraj K."/>
            <person name="Zielenkiewicz U."/>
            <person name="Pilsyk S."/>
            <person name="Malc E."/>
            <person name="Mieczkowski P."/>
            <person name="Kruszewska J.S."/>
            <person name="Biernat P."/>
            <person name="Pawlowska J."/>
        </authorList>
    </citation>
    <scope>NUCLEOTIDE SEQUENCE [LARGE SCALE GENOMIC DNA]</scope>
    <source>
        <strain evidence="20 21">CBS 142.35</strain>
    </source>
</reference>
<dbReference type="InterPro" id="IPR034164">
    <property type="entry name" value="Pepsin-like_dom"/>
</dbReference>
<feature type="signal peptide" evidence="18">
    <location>
        <begin position="1"/>
        <end position="25"/>
    </location>
</feature>
<gene>
    <name evidence="20" type="ORF">INT45_007224</name>
</gene>
<feature type="compositionally biased region" description="Polar residues" evidence="17">
    <location>
        <begin position="478"/>
        <end position="487"/>
    </location>
</feature>
<dbReference type="EMBL" id="JAEPRB010000254">
    <property type="protein sequence ID" value="KAG2218061.1"/>
    <property type="molecule type" value="Genomic_DNA"/>
</dbReference>
<dbReference type="SUPFAM" id="SSF50630">
    <property type="entry name" value="Acid proteases"/>
    <property type="match status" value="1"/>
</dbReference>
<evidence type="ECO:0000256" key="7">
    <source>
        <dbReference type="ARBA" id="ARBA00023157"/>
    </source>
</evidence>
<keyword evidence="4 16" id="KW-0064">Aspartyl protease</keyword>
<evidence type="ECO:0000256" key="14">
    <source>
        <dbReference type="PIRSR" id="PIRSR601461-1"/>
    </source>
</evidence>
<feature type="active site" evidence="14">
    <location>
        <position position="95"/>
    </location>
</feature>
<accession>A0A8H7VCG6</accession>
<comment type="catalytic activity">
    <reaction evidence="9">
        <text>Hydrolysis of proteins, favoring hydrophobic residues at P1 and P1'. Clots milk. Does not accept Lys at P1, and hence does not activate trypsinogen.</text>
        <dbReference type="EC" id="3.4.23.23"/>
    </reaction>
</comment>
<evidence type="ECO:0000256" key="15">
    <source>
        <dbReference type="PIRSR" id="PIRSR601461-2"/>
    </source>
</evidence>
<dbReference type="EC" id="3.4.23.23" evidence="11"/>
<dbReference type="InterPro" id="IPR001461">
    <property type="entry name" value="Aspartic_peptidase_A1"/>
</dbReference>
<keyword evidence="6" id="KW-0865">Zymogen</keyword>
<evidence type="ECO:0000256" key="1">
    <source>
        <dbReference type="ARBA" id="ARBA00007447"/>
    </source>
</evidence>
<dbReference type="GO" id="GO:0006508">
    <property type="term" value="P:proteolysis"/>
    <property type="evidence" value="ECO:0007669"/>
    <property type="project" value="UniProtKB-KW"/>
</dbReference>
<evidence type="ECO:0000256" key="17">
    <source>
        <dbReference type="SAM" id="MobiDB-lite"/>
    </source>
</evidence>
<keyword evidence="2 16" id="KW-0645">Protease</keyword>
<dbReference type="CDD" id="cd05471">
    <property type="entry name" value="pepsin_like"/>
    <property type="match status" value="1"/>
</dbReference>
<evidence type="ECO:0000256" key="13">
    <source>
        <dbReference type="ARBA" id="ARBA00075933"/>
    </source>
</evidence>
<sequence length="514" mass="54454">MYLSSIASAALIAIVSTSCLFGTDAAVVPPNNEGIVRLPLIRNSNGQLAQLRRFESTPLEKRDATRSSIYNAFGREYLIEAGVGTPPQSFNLTLDTGSAEFWVPSTACPTSSCPYERFDGKKSSTFESNTEIFSIEYGIGSATGNYGIDTVTVGTAKVDKQKIGLASGTKNILGVVSSGEQCNGILGLGFPGLNSARGVSNVEPFPFNLGKTLDDQVFSIFLNSHYSYGMSGEIVFGGIDTSKFTGELQYVPVVTYDTANYLVSPNVGADSKKTGGTYLYWSVAGQGVKVNNYQKSFTPQAFILDTGTTLTMVPKTYAEGILEAATGSKSKYSWDELNGVYRVDCNLKKSTVNIEFQISTSTESASQNAVTISTPVKEMIIPLDTDYLDTATACMFGITASSSGLTAGESWIIGEASLRSMYLVHDMKNNQVGLAPVNLAGAGQFTPASSAGKTEGGTSSTNGNSDNNDNSDNKTEQQKSNASKGQDESAASTFKIINVVAGATVSAIASYWLM</sequence>
<dbReference type="Gene3D" id="2.40.70.10">
    <property type="entry name" value="Acid Proteases"/>
    <property type="match status" value="2"/>
</dbReference>
<dbReference type="PROSITE" id="PS51767">
    <property type="entry name" value="PEPTIDASE_A1"/>
    <property type="match status" value="1"/>
</dbReference>
<evidence type="ECO:0000256" key="16">
    <source>
        <dbReference type="RuleBase" id="RU000454"/>
    </source>
</evidence>